<accession>A0A812LIW7</accession>
<reference evidence="1" key="1">
    <citation type="submission" date="2021-02" db="EMBL/GenBank/DDBJ databases">
        <authorList>
            <person name="Dougan E. K."/>
            <person name="Rhodes N."/>
            <person name="Thang M."/>
            <person name="Chan C."/>
        </authorList>
    </citation>
    <scope>NUCLEOTIDE SEQUENCE</scope>
</reference>
<evidence type="ECO:0000313" key="2">
    <source>
        <dbReference type="Proteomes" id="UP000604046"/>
    </source>
</evidence>
<proteinExistence type="predicted"/>
<dbReference type="AlphaFoldDB" id="A0A812LIW7"/>
<name>A0A812LIW7_9DINO</name>
<protein>
    <submittedName>
        <fullName evidence="1">Uncharacterized protein</fullName>
    </submittedName>
</protein>
<dbReference type="EMBL" id="CAJNDS010001112">
    <property type="protein sequence ID" value="CAE7247408.1"/>
    <property type="molecule type" value="Genomic_DNA"/>
</dbReference>
<keyword evidence="2" id="KW-1185">Reference proteome</keyword>
<dbReference type="OrthoDB" id="425427at2759"/>
<sequence length="160" mass="17301">MTLPLDFPPVAQTFDDFLSPRQSDVSGSVARPMPSALNQPNVSFPLPGMWTHAEPLMPEPTMPAVPDFVPPEPMMHMQASAPYACAPYMAVPHQPSHMWTAPAPESISRDLPSLGSASHGTGLCKPCAFHHTKGCQCLTQQTVELCVFFGLPYLVGIMTV</sequence>
<organism evidence="1 2">
    <name type="scientific">Symbiodinium natans</name>
    <dbReference type="NCBI Taxonomy" id="878477"/>
    <lineage>
        <taxon>Eukaryota</taxon>
        <taxon>Sar</taxon>
        <taxon>Alveolata</taxon>
        <taxon>Dinophyceae</taxon>
        <taxon>Suessiales</taxon>
        <taxon>Symbiodiniaceae</taxon>
        <taxon>Symbiodinium</taxon>
    </lineage>
</organism>
<evidence type="ECO:0000313" key="1">
    <source>
        <dbReference type="EMBL" id="CAE7247408.1"/>
    </source>
</evidence>
<gene>
    <name evidence="1" type="ORF">SNAT2548_LOCUS11843</name>
</gene>
<comment type="caution">
    <text evidence="1">The sequence shown here is derived from an EMBL/GenBank/DDBJ whole genome shotgun (WGS) entry which is preliminary data.</text>
</comment>
<dbReference type="Proteomes" id="UP000604046">
    <property type="component" value="Unassembled WGS sequence"/>
</dbReference>